<evidence type="ECO:0000256" key="5">
    <source>
        <dbReference type="ARBA" id="ARBA00022741"/>
    </source>
</evidence>
<dbReference type="Pfam" id="PF00512">
    <property type="entry name" value="HisKA"/>
    <property type="match status" value="1"/>
</dbReference>
<dbReference type="EMBL" id="CP009920">
    <property type="protein sequence ID" value="AJI24709.1"/>
    <property type="molecule type" value="Genomic_DNA"/>
</dbReference>
<gene>
    <name evidence="9" type="ORF">BG04_4724</name>
</gene>
<keyword evidence="4" id="KW-0808">Transferase</keyword>
<dbReference type="SUPFAM" id="SSF47384">
    <property type="entry name" value="Homodimeric domain of signal transducing histidine kinase"/>
    <property type="match status" value="1"/>
</dbReference>
<dbReference type="SMART" id="SM00091">
    <property type="entry name" value="PAS"/>
    <property type="match status" value="2"/>
</dbReference>
<evidence type="ECO:0000256" key="8">
    <source>
        <dbReference type="ARBA" id="ARBA00023012"/>
    </source>
</evidence>
<dbReference type="PROSITE" id="PS50109">
    <property type="entry name" value="HIS_KIN"/>
    <property type="match status" value="1"/>
</dbReference>
<evidence type="ECO:0000313" key="10">
    <source>
        <dbReference type="Proteomes" id="UP000031829"/>
    </source>
</evidence>
<keyword evidence="3" id="KW-0597">Phosphoprotein</keyword>
<keyword evidence="6" id="KW-0418">Kinase</keyword>
<dbReference type="SMART" id="SM00388">
    <property type="entry name" value="HisKA"/>
    <property type="match status" value="1"/>
</dbReference>
<dbReference type="PANTHER" id="PTHR43065">
    <property type="entry name" value="SENSOR HISTIDINE KINASE"/>
    <property type="match status" value="1"/>
</dbReference>
<evidence type="ECO:0000256" key="2">
    <source>
        <dbReference type="ARBA" id="ARBA00012438"/>
    </source>
</evidence>
<reference evidence="9 10" key="1">
    <citation type="journal article" date="2015" name="Genome Announc.">
        <title>Complete genome sequences for 35 biothreat assay-relevant bacillus species.</title>
        <authorList>
            <person name="Johnson S.L."/>
            <person name="Daligault H.E."/>
            <person name="Davenport K.W."/>
            <person name="Jaissle J."/>
            <person name="Frey K.G."/>
            <person name="Ladner J.T."/>
            <person name="Broomall S.M."/>
            <person name="Bishop-Lilly K.A."/>
            <person name="Bruce D.C."/>
            <person name="Gibbons H.S."/>
            <person name="Coyne S.R."/>
            <person name="Lo C.C."/>
            <person name="Meincke L."/>
            <person name="Munk A.C."/>
            <person name="Koroleva G.I."/>
            <person name="Rosenzweig C.N."/>
            <person name="Palacios G.F."/>
            <person name="Redden C.L."/>
            <person name="Minogue T.D."/>
            <person name="Chain P.S."/>
        </authorList>
    </citation>
    <scope>NUCLEOTIDE SEQUENCE [LARGE SCALE GENOMIC DNA]</scope>
    <source>
        <strain evidence="10">ATCC 14581 / DSM 32 / JCM 2506 / NBRC 15308 / NCIMB 9376 / NCTC 10342 / NRRL B-14308 / VKM B-512</strain>
    </source>
</reference>
<dbReference type="InterPro" id="IPR036890">
    <property type="entry name" value="HATPase_C_sf"/>
</dbReference>
<dbReference type="SUPFAM" id="SSF55874">
    <property type="entry name" value="ATPase domain of HSP90 chaperone/DNA topoisomerase II/histidine kinase"/>
    <property type="match status" value="1"/>
</dbReference>
<dbReference type="InterPro" id="IPR000700">
    <property type="entry name" value="PAS-assoc_C"/>
</dbReference>
<dbReference type="GO" id="GO:0000155">
    <property type="term" value="F:phosphorelay sensor kinase activity"/>
    <property type="evidence" value="ECO:0007669"/>
    <property type="project" value="InterPro"/>
</dbReference>
<dbReference type="Pfam" id="PF13426">
    <property type="entry name" value="PAS_9"/>
    <property type="match status" value="2"/>
</dbReference>
<dbReference type="CDD" id="cd00075">
    <property type="entry name" value="HATPase"/>
    <property type="match status" value="1"/>
</dbReference>
<dbReference type="SMART" id="SM00387">
    <property type="entry name" value="HATPase_c"/>
    <property type="match status" value="1"/>
</dbReference>
<dbReference type="PROSITE" id="PS50112">
    <property type="entry name" value="PAS"/>
    <property type="match status" value="2"/>
</dbReference>
<dbReference type="NCBIfam" id="TIGR00229">
    <property type="entry name" value="sensory_box"/>
    <property type="match status" value="2"/>
</dbReference>
<evidence type="ECO:0000256" key="1">
    <source>
        <dbReference type="ARBA" id="ARBA00000085"/>
    </source>
</evidence>
<comment type="catalytic activity">
    <reaction evidence="1">
        <text>ATP + protein L-histidine = ADP + protein N-phospho-L-histidine.</text>
        <dbReference type="EC" id="2.7.13.3"/>
    </reaction>
</comment>
<dbReference type="KEGG" id="bmeg:BG04_4724"/>
<dbReference type="EC" id="2.7.13.3" evidence="2"/>
<dbReference type="Pfam" id="PF02518">
    <property type="entry name" value="HATPase_c"/>
    <property type="match status" value="1"/>
</dbReference>
<name>A0A0B6AXT5_PRIM2</name>
<keyword evidence="5" id="KW-0547">Nucleotide-binding</keyword>
<dbReference type="GeneID" id="93642715"/>
<dbReference type="PRINTS" id="PR00344">
    <property type="entry name" value="BCTRLSENSOR"/>
</dbReference>
<keyword evidence="8" id="KW-0902">Two-component regulatory system</keyword>
<dbReference type="InterPro" id="IPR036097">
    <property type="entry name" value="HisK_dim/P_sf"/>
</dbReference>
<dbReference type="InterPro" id="IPR004358">
    <property type="entry name" value="Sig_transdc_His_kin-like_C"/>
</dbReference>
<dbReference type="SUPFAM" id="SSF55785">
    <property type="entry name" value="PYP-like sensor domain (PAS domain)"/>
    <property type="match status" value="2"/>
</dbReference>
<evidence type="ECO:0000256" key="7">
    <source>
        <dbReference type="ARBA" id="ARBA00022840"/>
    </source>
</evidence>
<evidence type="ECO:0000256" key="4">
    <source>
        <dbReference type="ARBA" id="ARBA00022679"/>
    </source>
</evidence>
<accession>A0A0B6AXT5</accession>
<dbReference type="RefSeq" id="WP_034652086.1">
    <property type="nucleotide sequence ID" value="NZ_BCVB01000004.1"/>
</dbReference>
<dbReference type="PROSITE" id="PS50113">
    <property type="entry name" value="PAC"/>
    <property type="match status" value="2"/>
</dbReference>
<organism evidence="9 10">
    <name type="scientific">Priestia megaterium (strain ATCC 14581 / DSM 32 / CCUG 1817 / JCM 2506 / NBRC 15308 / NCIMB 9376 / NCTC 10342 / NRRL B-14308 / VKM B-512 / Ford 19)</name>
    <name type="common">Bacillus megaterium</name>
    <dbReference type="NCBI Taxonomy" id="1348623"/>
    <lineage>
        <taxon>Bacteria</taxon>
        <taxon>Bacillati</taxon>
        <taxon>Bacillota</taxon>
        <taxon>Bacilli</taxon>
        <taxon>Bacillales</taxon>
        <taxon>Bacillaceae</taxon>
        <taxon>Priestia</taxon>
    </lineage>
</organism>
<dbReference type="AlphaFoldDB" id="A0A0B6AXT5"/>
<evidence type="ECO:0000256" key="6">
    <source>
        <dbReference type="ARBA" id="ARBA00022777"/>
    </source>
</evidence>
<dbReference type="InterPro" id="IPR003661">
    <property type="entry name" value="HisK_dim/P_dom"/>
</dbReference>
<dbReference type="Gene3D" id="3.30.565.10">
    <property type="entry name" value="Histidine kinase-like ATPase, C-terminal domain"/>
    <property type="match status" value="1"/>
</dbReference>
<dbReference type="InterPro" id="IPR003594">
    <property type="entry name" value="HATPase_dom"/>
</dbReference>
<evidence type="ECO:0000313" key="9">
    <source>
        <dbReference type="EMBL" id="AJI24709.1"/>
    </source>
</evidence>
<dbReference type="HOGENOM" id="CLU_000445_114_39_9"/>
<dbReference type="CDD" id="cd00130">
    <property type="entry name" value="PAS"/>
    <property type="match status" value="2"/>
</dbReference>
<dbReference type="InterPro" id="IPR035965">
    <property type="entry name" value="PAS-like_dom_sf"/>
</dbReference>
<keyword evidence="7" id="KW-0067">ATP-binding</keyword>
<dbReference type="InterPro" id="IPR005467">
    <property type="entry name" value="His_kinase_dom"/>
</dbReference>
<dbReference type="GO" id="GO:0005524">
    <property type="term" value="F:ATP binding"/>
    <property type="evidence" value="ECO:0007669"/>
    <property type="project" value="UniProtKB-KW"/>
</dbReference>
<evidence type="ECO:0000256" key="3">
    <source>
        <dbReference type="ARBA" id="ARBA00022553"/>
    </source>
</evidence>
<sequence length="574" mass="66106">MNENKKIVRLHAENHSAEDLGIIFAYKQKGDHLVYSMYQGESVSEQKIPLEEWVSYEHFFEALNKKKKLMYELQINDKRYVVNLTPLSYTEKSEIMGHCVNIISYQEKKEQIQPFIYHNADAVAVVDLEGKTLQVNPAFENTFGWTFEEIHQKPLPIIPSFLKEPVCELHKTIQSGESKTEFETVRQHKDGHLINVSVTLFRVENMNDWPLCIAFVYRDITSRKQAETALKESEERYRSLIELSPEAIIVHSEGKIDYINPAGAKALGCKNPQDVLGACVYQFVHPDYYDVVKQRIYRMKTENKSVDLQEEKFIHKDGHTIDAETIAFPIPYMEKQAIQVLFRDITERKKTEKLLRESAQLSLVGQLAAGIAHEIRNPLTAVKGFMQLLKETSGQPYYVEMINHELDRIELITDEFLSLAKPQAKTYKDKHVQDILENTLKLAEVQGITEKIHVKKEIDFHLPLVLCEENQLKQVFSNIFKNAVESMPSGGTVTIQLKRFNQENLVVRFSDEGPGITQERMQHLGKPFYSTKEKGTGLGLMVCYKIIREHRGEINFVSELGKGTTVDILLPFKK</sequence>
<dbReference type="PANTHER" id="PTHR43065:SF34">
    <property type="entry name" value="SPORULATION KINASE A"/>
    <property type="match status" value="1"/>
</dbReference>
<dbReference type="CDD" id="cd00082">
    <property type="entry name" value="HisKA"/>
    <property type="match status" value="1"/>
</dbReference>
<dbReference type="Proteomes" id="UP000031829">
    <property type="component" value="Chromosome"/>
</dbReference>
<proteinExistence type="predicted"/>
<dbReference type="Gene3D" id="1.10.287.130">
    <property type="match status" value="1"/>
</dbReference>
<dbReference type="InterPro" id="IPR000014">
    <property type="entry name" value="PAS"/>
</dbReference>
<dbReference type="Gene3D" id="3.30.450.20">
    <property type="entry name" value="PAS domain"/>
    <property type="match status" value="2"/>
</dbReference>
<protein>
    <recommendedName>
        <fullName evidence="2">histidine kinase</fullName>
        <ecNumber evidence="2">2.7.13.3</ecNumber>
    </recommendedName>
</protein>